<dbReference type="InterPro" id="IPR023115">
    <property type="entry name" value="TIF_IF2_dom3"/>
</dbReference>
<evidence type="ECO:0000313" key="8">
    <source>
        <dbReference type="Proteomes" id="UP000178175"/>
    </source>
</evidence>
<dbReference type="EMBL" id="MHVR01000001">
    <property type="protein sequence ID" value="OHA97075.1"/>
    <property type="molecule type" value="Genomic_DNA"/>
</dbReference>
<evidence type="ECO:0000256" key="2">
    <source>
        <dbReference type="ARBA" id="ARBA00022540"/>
    </source>
</evidence>
<keyword evidence="3" id="KW-0547">Nucleotide-binding</keyword>
<evidence type="ECO:0000256" key="4">
    <source>
        <dbReference type="ARBA" id="ARBA00022917"/>
    </source>
</evidence>
<dbReference type="PANTHER" id="PTHR43381">
    <property type="entry name" value="TRANSLATION INITIATION FACTOR IF-2-RELATED"/>
    <property type="match status" value="1"/>
</dbReference>
<protein>
    <recommendedName>
        <fullName evidence="6">Tr-type G domain-containing protein</fullName>
    </recommendedName>
</protein>
<dbReference type="Proteomes" id="UP000178175">
    <property type="component" value="Unassembled WGS sequence"/>
</dbReference>
<name>A0A1G2TIF4_9BACT</name>
<dbReference type="Pfam" id="PF00009">
    <property type="entry name" value="GTP_EFTU"/>
    <property type="match status" value="1"/>
</dbReference>
<dbReference type="CDD" id="cd01887">
    <property type="entry name" value="IF2_eIF5B"/>
    <property type="match status" value="1"/>
</dbReference>
<dbReference type="InterPro" id="IPR005225">
    <property type="entry name" value="Small_GTP-bd"/>
</dbReference>
<proteinExistence type="inferred from homology"/>
<dbReference type="InterPro" id="IPR027417">
    <property type="entry name" value="P-loop_NTPase"/>
</dbReference>
<dbReference type="Gene3D" id="3.40.50.300">
    <property type="entry name" value="P-loop containing nucleotide triphosphate hydrolases"/>
    <property type="match status" value="1"/>
</dbReference>
<accession>A0A1G2TIF4</accession>
<dbReference type="SUPFAM" id="SSF50447">
    <property type="entry name" value="Translation proteins"/>
    <property type="match status" value="2"/>
</dbReference>
<evidence type="ECO:0000256" key="3">
    <source>
        <dbReference type="ARBA" id="ARBA00022741"/>
    </source>
</evidence>
<dbReference type="PROSITE" id="PS51722">
    <property type="entry name" value="G_TR_2"/>
    <property type="match status" value="1"/>
</dbReference>
<dbReference type="InterPro" id="IPR036925">
    <property type="entry name" value="TIF_IF2_dom3_sf"/>
</dbReference>
<dbReference type="AlphaFoldDB" id="A0A1G2TIF4"/>
<dbReference type="GO" id="GO:0005737">
    <property type="term" value="C:cytoplasm"/>
    <property type="evidence" value="ECO:0007669"/>
    <property type="project" value="TreeGrafter"/>
</dbReference>
<dbReference type="Gene3D" id="2.40.30.10">
    <property type="entry name" value="Translation factors"/>
    <property type="match status" value="2"/>
</dbReference>
<keyword evidence="5" id="KW-0342">GTP-binding</keyword>
<reference evidence="7 8" key="1">
    <citation type="journal article" date="2016" name="Nat. Commun.">
        <title>Thousands of microbial genomes shed light on interconnected biogeochemical processes in an aquifer system.</title>
        <authorList>
            <person name="Anantharaman K."/>
            <person name="Brown C.T."/>
            <person name="Hug L.A."/>
            <person name="Sharon I."/>
            <person name="Castelle C.J."/>
            <person name="Probst A.J."/>
            <person name="Thomas B.C."/>
            <person name="Singh A."/>
            <person name="Wilkins M.J."/>
            <person name="Karaoz U."/>
            <person name="Brodie E.L."/>
            <person name="Williams K.H."/>
            <person name="Hubbard S.S."/>
            <person name="Banfield J.F."/>
        </authorList>
    </citation>
    <scope>NUCLEOTIDE SEQUENCE [LARGE SCALE GENOMIC DNA]</scope>
</reference>
<evidence type="ECO:0000259" key="6">
    <source>
        <dbReference type="PROSITE" id="PS51722"/>
    </source>
</evidence>
<dbReference type="InterPro" id="IPR000795">
    <property type="entry name" value="T_Tr_GTP-bd_dom"/>
</dbReference>
<evidence type="ECO:0000256" key="5">
    <source>
        <dbReference type="ARBA" id="ARBA00023134"/>
    </source>
</evidence>
<keyword evidence="2" id="KW-0396">Initiation factor</keyword>
<dbReference type="SUPFAM" id="SSF52540">
    <property type="entry name" value="P-loop containing nucleoside triphosphate hydrolases"/>
    <property type="match status" value="1"/>
</dbReference>
<dbReference type="InterPro" id="IPR053905">
    <property type="entry name" value="EF-G-like_DII"/>
</dbReference>
<dbReference type="InterPro" id="IPR009000">
    <property type="entry name" value="Transl_B-barrel_sf"/>
</dbReference>
<dbReference type="Pfam" id="PF22042">
    <property type="entry name" value="EF-G_D2"/>
    <property type="match status" value="1"/>
</dbReference>
<dbReference type="NCBIfam" id="TIGR00231">
    <property type="entry name" value="small_GTP"/>
    <property type="match status" value="1"/>
</dbReference>
<gene>
    <name evidence="7" type="ORF">A3C70_02100</name>
</gene>
<comment type="caution">
    <text evidence="7">The sequence shown here is derived from an EMBL/GenBank/DDBJ whole genome shotgun (WGS) entry which is preliminary data.</text>
</comment>
<dbReference type="Pfam" id="PF11987">
    <property type="entry name" value="IF-2"/>
    <property type="match status" value="1"/>
</dbReference>
<dbReference type="PRINTS" id="PR00315">
    <property type="entry name" value="ELONGATNFCT"/>
</dbReference>
<sequence length="510" mass="54971">MAKLEQKENKDIRPPVVVILGHIDHGKSTLIDYIRKTNVTGTEAGGITQHASAYEIIHTSKDGQSKHITFLDTPGHAAFESMRTRCANVADIAALVVSAEDGVKPQTLEVFKYIKECSLPYLVVITKIDKPSADIERTKQNLAENEIYVEGYGGNTPIIELSAKTGKGVEEFLDMIGLMAELEEKTADKDALGSGIIIESRRDAKRGIIAVGIIKDGTIRQGLFAATMAGQAASNGTIAPMRLLLDADGNTVEELTFSSPVQIVGWNKIPSVGAKFKTFLKKDEALAFAASTSGIVEVPTQSKTGVGKEITVLPIVLKADTAGSLEAIIGEIYKLSREKIEPKIILSSVGNINENDVKSAQTTPGTIIIGFNIKVDLQAANLAERSDITITLFSVIYELTDKIKEFLTEKEPKTEVEEIESTSKVIRLFGTSKGKQVLGGRVLSGILKCGAFIKIIRREAEIGHGKVKELQQFKIAIDSTNQGAEFGALVESKTEIAPGDILNAIVLVTK</sequence>
<comment type="similarity">
    <text evidence="1">Belongs to the TRAFAC class translation factor GTPase superfamily. Classic translation factor GTPase family. IF-2 subfamily.</text>
</comment>
<dbReference type="FunFam" id="3.40.50.10050:FF:000001">
    <property type="entry name" value="Translation initiation factor IF-2"/>
    <property type="match status" value="1"/>
</dbReference>
<organism evidence="7 8">
    <name type="scientific">Candidatus Zambryskibacteria bacterium RIFCSPHIGHO2_02_FULL_43_14</name>
    <dbReference type="NCBI Taxonomy" id="1802748"/>
    <lineage>
        <taxon>Bacteria</taxon>
        <taxon>Candidatus Zambryskiibacteriota</taxon>
    </lineage>
</organism>
<dbReference type="GO" id="GO:0003743">
    <property type="term" value="F:translation initiation factor activity"/>
    <property type="evidence" value="ECO:0007669"/>
    <property type="project" value="UniProtKB-KW"/>
</dbReference>
<dbReference type="GO" id="GO:0005525">
    <property type="term" value="F:GTP binding"/>
    <property type="evidence" value="ECO:0007669"/>
    <property type="project" value="UniProtKB-KW"/>
</dbReference>
<evidence type="ECO:0000313" key="7">
    <source>
        <dbReference type="EMBL" id="OHA97075.1"/>
    </source>
</evidence>
<dbReference type="InterPro" id="IPR015760">
    <property type="entry name" value="TIF_IF2"/>
</dbReference>
<keyword evidence="4" id="KW-0648">Protein biosynthesis</keyword>
<evidence type="ECO:0000256" key="1">
    <source>
        <dbReference type="ARBA" id="ARBA00007733"/>
    </source>
</evidence>
<dbReference type="GO" id="GO:0003924">
    <property type="term" value="F:GTPase activity"/>
    <property type="evidence" value="ECO:0007669"/>
    <property type="project" value="InterPro"/>
</dbReference>
<dbReference type="SUPFAM" id="SSF52156">
    <property type="entry name" value="Initiation factor IF2/eIF5b, domain 3"/>
    <property type="match status" value="1"/>
</dbReference>
<dbReference type="Gene3D" id="3.40.50.10050">
    <property type="entry name" value="Translation initiation factor IF- 2, domain 3"/>
    <property type="match status" value="1"/>
</dbReference>
<dbReference type="FunFam" id="3.40.50.300:FF:000019">
    <property type="entry name" value="Translation initiation factor IF-2"/>
    <property type="match status" value="1"/>
</dbReference>
<feature type="domain" description="Tr-type G" evidence="6">
    <location>
        <begin position="12"/>
        <end position="185"/>
    </location>
</feature>
<dbReference type="PANTHER" id="PTHR43381:SF5">
    <property type="entry name" value="TR-TYPE G DOMAIN-CONTAINING PROTEIN"/>
    <property type="match status" value="1"/>
</dbReference>